<feature type="domain" description="Pyridoxamine 5'-phosphate oxidase N-terminal" evidence="1">
    <location>
        <begin position="8"/>
        <end position="128"/>
    </location>
</feature>
<dbReference type="Pfam" id="PF01243">
    <property type="entry name" value="PNPOx_N"/>
    <property type="match status" value="1"/>
</dbReference>
<dbReference type="AlphaFoldDB" id="A0A919EAI8"/>
<keyword evidence="3" id="KW-1185">Reference proteome</keyword>
<dbReference type="InterPro" id="IPR011576">
    <property type="entry name" value="Pyridox_Oxase_N"/>
</dbReference>
<reference evidence="2" key="1">
    <citation type="journal article" date="2014" name="Int. J. Syst. Evol. Microbiol.">
        <title>Complete genome sequence of Corynebacterium casei LMG S-19264T (=DSM 44701T), isolated from a smear-ripened cheese.</title>
        <authorList>
            <consortium name="US DOE Joint Genome Institute (JGI-PGF)"/>
            <person name="Walter F."/>
            <person name="Albersmeier A."/>
            <person name="Kalinowski J."/>
            <person name="Ruckert C."/>
        </authorList>
    </citation>
    <scope>NUCLEOTIDE SEQUENCE</scope>
    <source>
        <strain evidence="2">KCTC 42590</strain>
    </source>
</reference>
<sequence>MATFYDHITEKQAEFITRQPMFFTATACKEGRINLSPKGMDSFRVLNKNECAYLDLSGSGNETAAHLKHDGRITLMFNSYDRNPLILRLYGHGRAVQRGQDEFESLLALFPSYAGTRQIIVIKVDSTQDSCGFAVPVMDLVETRQTLVKFSESKGEDGMVEYRQQKNKISIDGLDTGLLD</sequence>
<dbReference type="EMBL" id="BNCI01000002">
    <property type="protein sequence ID" value="GHF30264.1"/>
    <property type="molecule type" value="Genomic_DNA"/>
</dbReference>
<dbReference type="Proteomes" id="UP000630923">
    <property type="component" value="Unassembled WGS sequence"/>
</dbReference>
<dbReference type="PANTHER" id="PTHR39336">
    <property type="entry name" value="PYRIDOXAMINE PHOSPHATE OXIDASE FAMILY PROTEIN (AFU_ORTHOLOGUE AFUA_6G11440)"/>
    <property type="match status" value="1"/>
</dbReference>
<evidence type="ECO:0000313" key="2">
    <source>
        <dbReference type="EMBL" id="GHF30264.1"/>
    </source>
</evidence>
<dbReference type="PANTHER" id="PTHR39336:SF1">
    <property type="entry name" value="PYRIDOXAMINE PHOSPHATE OXIDASE FAMILY PROTEIN (AFU_ORTHOLOGUE AFUA_6G11440)"/>
    <property type="match status" value="1"/>
</dbReference>
<reference evidence="2" key="2">
    <citation type="submission" date="2020-09" db="EMBL/GenBank/DDBJ databases">
        <authorList>
            <person name="Sun Q."/>
            <person name="Kim S."/>
        </authorList>
    </citation>
    <scope>NUCLEOTIDE SEQUENCE</scope>
    <source>
        <strain evidence="2">KCTC 42590</strain>
    </source>
</reference>
<dbReference type="InterPro" id="IPR012349">
    <property type="entry name" value="Split_barrel_FMN-bd"/>
</dbReference>
<evidence type="ECO:0000259" key="1">
    <source>
        <dbReference type="Pfam" id="PF01243"/>
    </source>
</evidence>
<organism evidence="2 3">
    <name type="scientific">Kordiimonas sediminis</name>
    <dbReference type="NCBI Taxonomy" id="1735581"/>
    <lineage>
        <taxon>Bacteria</taxon>
        <taxon>Pseudomonadati</taxon>
        <taxon>Pseudomonadota</taxon>
        <taxon>Alphaproteobacteria</taxon>
        <taxon>Kordiimonadales</taxon>
        <taxon>Kordiimonadaceae</taxon>
        <taxon>Kordiimonas</taxon>
    </lineage>
</organism>
<dbReference type="SUPFAM" id="SSF50475">
    <property type="entry name" value="FMN-binding split barrel"/>
    <property type="match status" value="1"/>
</dbReference>
<dbReference type="Gene3D" id="2.30.110.10">
    <property type="entry name" value="Electron Transport, Fmn-binding Protein, Chain A"/>
    <property type="match status" value="1"/>
</dbReference>
<name>A0A919EAI8_9PROT</name>
<comment type="caution">
    <text evidence="2">The sequence shown here is derived from an EMBL/GenBank/DDBJ whole genome shotgun (WGS) entry which is preliminary data.</text>
</comment>
<protein>
    <submittedName>
        <fullName evidence="2">Pyridoxamine 5'-phosphate oxidase</fullName>
    </submittedName>
</protein>
<accession>A0A919EAI8</accession>
<gene>
    <name evidence="2" type="ORF">GCM10017044_27060</name>
</gene>
<evidence type="ECO:0000313" key="3">
    <source>
        <dbReference type="Proteomes" id="UP000630923"/>
    </source>
</evidence>
<dbReference type="RefSeq" id="WP_191253842.1">
    <property type="nucleotide sequence ID" value="NZ_BNCI01000002.1"/>
</dbReference>
<proteinExistence type="predicted"/>